<comment type="caution">
    <text evidence="3">The sequence shown here is derived from an EMBL/GenBank/DDBJ whole genome shotgun (WGS) entry which is preliminary data.</text>
</comment>
<dbReference type="PROSITE" id="PS51257">
    <property type="entry name" value="PROKAR_LIPOPROTEIN"/>
    <property type="match status" value="1"/>
</dbReference>
<reference evidence="3 4" key="2">
    <citation type="journal article" date="2016" name="Genome Announc.">
        <title>Draft Genome Sequence of Oceanobacillus picturae Heshi-B3, Isolated from Fermented Rice Bran in a Traditional Japanese Seafood Dish.</title>
        <authorList>
            <person name="Akuzawa S."/>
            <person name="Nagaoka J."/>
            <person name="Kanekatsu M."/>
            <person name="Kanesaki Y."/>
            <person name="Suzuki T."/>
        </authorList>
    </citation>
    <scope>NUCLEOTIDE SEQUENCE [LARGE SCALE GENOMIC DNA]</scope>
    <source>
        <strain evidence="3 4">Heshi-B3</strain>
    </source>
</reference>
<sequence>MRRYTSLLFMIGLIVFIAFGCAKDEVTPANGEQPVAAAEIPEKEIMLQEKQPVGTDKAKQETEQKEEKTSKQTNANSSEENSNQEEKHDSGSSSTDTNANSSSTSNKAEAPAAQKEEPLTEKQQDSNTKEETKKTKQNETPTKSEEKPDKSKGKEEKQDPPKKPEEPSSYVTFSVDARDIKGQIVPQTRVERKEGDTILDITRRVLKQRGIQFSVTGSNSTAYVQGIDNLYEFDEGQNSGWMVRLDGALIKQSAGATPVQDGQVIYWFYTTNYLEESGVEG</sequence>
<proteinExistence type="predicted"/>
<dbReference type="OrthoDB" id="2356646at2"/>
<feature type="compositionally biased region" description="Basic and acidic residues" evidence="1">
    <location>
        <begin position="114"/>
        <end position="166"/>
    </location>
</feature>
<dbReference type="RefSeq" id="WP_058950581.1">
    <property type="nucleotide sequence ID" value="NZ_BBXV01000030.1"/>
</dbReference>
<evidence type="ECO:0000256" key="1">
    <source>
        <dbReference type="SAM" id="MobiDB-lite"/>
    </source>
</evidence>
<dbReference type="Proteomes" id="UP000052946">
    <property type="component" value="Unassembled WGS sequence"/>
</dbReference>
<dbReference type="EMBL" id="BBXV01000030">
    <property type="protein sequence ID" value="GAQ18644.1"/>
    <property type="molecule type" value="Genomic_DNA"/>
</dbReference>
<protein>
    <recommendedName>
        <fullName evidence="2">Transcobalamin-like C-terminal domain-containing protein</fullName>
    </recommendedName>
</protein>
<gene>
    <name evidence="3" type="ORF">OPHB3_2585</name>
</gene>
<feature type="compositionally biased region" description="Low complexity" evidence="1">
    <location>
        <begin position="71"/>
        <end position="81"/>
    </location>
</feature>
<dbReference type="InterPro" id="IPR027954">
    <property type="entry name" value="Transcobalamin-like_C"/>
</dbReference>
<feature type="domain" description="Transcobalamin-like C-terminal" evidence="2">
    <location>
        <begin position="195"/>
        <end position="270"/>
    </location>
</feature>
<organism evidence="3 4">
    <name type="scientific">Oceanobacillus picturae</name>
    <dbReference type="NCBI Taxonomy" id="171693"/>
    <lineage>
        <taxon>Bacteria</taxon>
        <taxon>Bacillati</taxon>
        <taxon>Bacillota</taxon>
        <taxon>Bacilli</taxon>
        <taxon>Bacillales</taxon>
        <taxon>Bacillaceae</taxon>
        <taxon>Oceanobacillus</taxon>
    </lineage>
</organism>
<feature type="compositionally biased region" description="Low complexity" evidence="1">
    <location>
        <begin position="91"/>
        <end position="113"/>
    </location>
</feature>
<feature type="region of interest" description="Disordered" evidence="1">
    <location>
        <begin position="33"/>
        <end position="171"/>
    </location>
</feature>
<dbReference type="Gene3D" id="2.170.130.30">
    <property type="match status" value="1"/>
</dbReference>
<reference evidence="4" key="1">
    <citation type="submission" date="2015-07" db="EMBL/GenBank/DDBJ databases">
        <title>Draft Genome Sequence of Oceanobacillus picturae Heshi-B3 that Was Isolated from Fermented Rice Bran with Aging Salted Mackerel, Which Was Named Heshiko as Traditional Fermented Seafood in Japan.</title>
        <authorList>
            <person name="Akuzawa S."/>
            <person name="Nakagawa J."/>
            <person name="Kanekatsu T."/>
            <person name="Kanesaki Y."/>
            <person name="Suzuki T."/>
        </authorList>
    </citation>
    <scope>NUCLEOTIDE SEQUENCE [LARGE SCALE GENOMIC DNA]</scope>
    <source>
        <strain evidence="4">Heshi-B3</strain>
    </source>
</reference>
<dbReference type="Pfam" id="PF14478">
    <property type="entry name" value="DUF4430"/>
    <property type="match status" value="1"/>
</dbReference>
<feature type="compositionally biased region" description="Basic and acidic residues" evidence="1">
    <location>
        <begin position="56"/>
        <end position="70"/>
    </location>
</feature>
<name>A0A0U9HF02_9BACI</name>
<evidence type="ECO:0000259" key="2">
    <source>
        <dbReference type="Pfam" id="PF14478"/>
    </source>
</evidence>
<accession>A0A0U9HF02</accession>
<evidence type="ECO:0000313" key="3">
    <source>
        <dbReference type="EMBL" id="GAQ18644.1"/>
    </source>
</evidence>
<evidence type="ECO:0000313" key="4">
    <source>
        <dbReference type="Proteomes" id="UP000052946"/>
    </source>
</evidence>
<dbReference type="AlphaFoldDB" id="A0A0U9HF02"/>